<dbReference type="AlphaFoldDB" id="A0A449II90"/>
<dbReference type="RefSeq" id="WP_165484562.1">
    <property type="nucleotide sequence ID" value="NZ_CAACYJ010000027.1"/>
</dbReference>
<name>A0A449II90_PSEFR</name>
<organism evidence="1 2">
    <name type="scientific">Pseudomonas fragi</name>
    <dbReference type="NCBI Taxonomy" id="296"/>
    <lineage>
        <taxon>Bacteria</taxon>
        <taxon>Pseudomonadati</taxon>
        <taxon>Pseudomonadota</taxon>
        <taxon>Gammaproteobacteria</taxon>
        <taxon>Pseudomonadales</taxon>
        <taxon>Pseudomonadaceae</taxon>
        <taxon>Pseudomonas</taxon>
    </lineage>
</organism>
<reference evidence="1 2" key="1">
    <citation type="submission" date="2019-02" db="EMBL/GenBank/DDBJ databases">
        <authorList>
            <consortium name="Pathogen Informatics"/>
        </authorList>
    </citation>
    <scope>NUCLEOTIDE SEQUENCE [LARGE SCALE GENOMIC DNA]</scope>
    <source>
        <strain evidence="1 2">3012STDY7103891</strain>
    </source>
</reference>
<protein>
    <submittedName>
        <fullName evidence="1">Adhesin/hemagglutinin, HecA family protein</fullName>
    </submittedName>
</protein>
<sequence>MDDRHLAFLARQPSATLQPWESFLGVPKRGLALILANTMFWQPLLVQAENIVVSRPG</sequence>
<dbReference type="EMBL" id="CAACYJ010000027">
    <property type="protein sequence ID" value="VFB19153.1"/>
    <property type="molecule type" value="Genomic_DNA"/>
</dbReference>
<dbReference type="Proteomes" id="UP000330809">
    <property type="component" value="Unassembled WGS sequence"/>
</dbReference>
<proteinExistence type="predicted"/>
<evidence type="ECO:0000313" key="1">
    <source>
        <dbReference type="EMBL" id="VFB19153.1"/>
    </source>
</evidence>
<evidence type="ECO:0000313" key="2">
    <source>
        <dbReference type="Proteomes" id="UP000330809"/>
    </source>
</evidence>
<accession>A0A449II90</accession>
<gene>
    <name evidence="1" type="ORF">NCTC10754_01735</name>
</gene>